<name>A0ABX1G8I6_9MICC</name>
<accession>A0ABX1G8I6</accession>
<dbReference type="Proteomes" id="UP000746595">
    <property type="component" value="Unassembled WGS sequence"/>
</dbReference>
<gene>
    <name evidence="1" type="ORF">HED64_15075</name>
</gene>
<evidence type="ECO:0000313" key="1">
    <source>
        <dbReference type="EMBL" id="NKG22021.1"/>
    </source>
</evidence>
<organism evidence="1 2">
    <name type="scientific">Paeniglutamicibacter terrestris</name>
    <dbReference type="NCBI Taxonomy" id="2723403"/>
    <lineage>
        <taxon>Bacteria</taxon>
        <taxon>Bacillati</taxon>
        <taxon>Actinomycetota</taxon>
        <taxon>Actinomycetes</taxon>
        <taxon>Micrococcales</taxon>
        <taxon>Micrococcaceae</taxon>
        <taxon>Paeniglutamicibacter</taxon>
    </lineage>
</organism>
<proteinExistence type="predicted"/>
<evidence type="ECO:0000313" key="2">
    <source>
        <dbReference type="Proteomes" id="UP000746595"/>
    </source>
</evidence>
<keyword evidence="2" id="KW-1185">Reference proteome</keyword>
<dbReference type="EMBL" id="JAAWVT010000008">
    <property type="protein sequence ID" value="NKG22021.1"/>
    <property type="molecule type" value="Genomic_DNA"/>
</dbReference>
<comment type="caution">
    <text evidence="1">The sequence shown here is derived from an EMBL/GenBank/DDBJ whole genome shotgun (WGS) entry which is preliminary data.</text>
</comment>
<sequence>MPVVAAFGLQPSDFLMLQLHREPLLRFVASLVASLAIAFSCGRKCSLINPHNPRHNNDVVLPHTESQKPAAIKTAVYVAKTKVTVPGSER</sequence>
<evidence type="ECO:0008006" key="3">
    <source>
        <dbReference type="Google" id="ProtNLM"/>
    </source>
</evidence>
<dbReference type="RefSeq" id="WP_168152824.1">
    <property type="nucleotide sequence ID" value="NZ_JAAWVT010000008.1"/>
</dbReference>
<reference evidence="1 2" key="1">
    <citation type="submission" date="2020-04" db="EMBL/GenBank/DDBJ databases">
        <title>Paeniglutamicibacter sp. ANT13_2, a novel actinomycete isolated from sediment in Antarctica.</title>
        <authorList>
            <person name="Sakdapetsiri C."/>
            <person name="Pinyakong O."/>
        </authorList>
    </citation>
    <scope>NUCLEOTIDE SEQUENCE [LARGE SCALE GENOMIC DNA]</scope>
    <source>
        <strain evidence="1 2">ANT13_2</strain>
    </source>
</reference>
<protein>
    <recommendedName>
        <fullName evidence="3">Secreted protein</fullName>
    </recommendedName>
</protein>